<evidence type="ECO:0000313" key="3">
    <source>
        <dbReference type="Proteomes" id="UP000240883"/>
    </source>
</evidence>
<feature type="transmembrane region" description="Helical" evidence="1">
    <location>
        <begin position="92"/>
        <end position="115"/>
    </location>
</feature>
<gene>
    <name evidence="2" type="ORF">BS50DRAFT_153142</name>
</gene>
<protein>
    <submittedName>
        <fullName evidence="2">Uncharacterized protein</fullName>
    </submittedName>
</protein>
<dbReference type="EMBL" id="KZ678144">
    <property type="protein sequence ID" value="PSN61526.1"/>
    <property type="molecule type" value="Genomic_DNA"/>
</dbReference>
<keyword evidence="3" id="KW-1185">Reference proteome</keyword>
<keyword evidence="1" id="KW-0812">Transmembrane</keyword>
<feature type="transmembrane region" description="Helical" evidence="1">
    <location>
        <begin position="36"/>
        <end position="55"/>
    </location>
</feature>
<organism evidence="2 3">
    <name type="scientific">Corynespora cassiicola Philippines</name>
    <dbReference type="NCBI Taxonomy" id="1448308"/>
    <lineage>
        <taxon>Eukaryota</taxon>
        <taxon>Fungi</taxon>
        <taxon>Dikarya</taxon>
        <taxon>Ascomycota</taxon>
        <taxon>Pezizomycotina</taxon>
        <taxon>Dothideomycetes</taxon>
        <taxon>Pleosporomycetidae</taxon>
        <taxon>Pleosporales</taxon>
        <taxon>Corynesporascaceae</taxon>
        <taxon>Corynespora</taxon>
    </lineage>
</organism>
<reference evidence="2 3" key="1">
    <citation type="journal article" date="2018" name="Front. Microbiol.">
        <title>Genome-Wide Analysis of Corynespora cassiicola Leaf Fall Disease Putative Effectors.</title>
        <authorList>
            <person name="Lopez D."/>
            <person name="Ribeiro S."/>
            <person name="Label P."/>
            <person name="Fumanal B."/>
            <person name="Venisse J.S."/>
            <person name="Kohler A."/>
            <person name="de Oliveira R.R."/>
            <person name="Labutti K."/>
            <person name="Lipzen A."/>
            <person name="Lail K."/>
            <person name="Bauer D."/>
            <person name="Ohm R.A."/>
            <person name="Barry K.W."/>
            <person name="Spatafora J."/>
            <person name="Grigoriev I.V."/>
            <person name="Martin F.M."/>
            <person name="Pujade-Renaud V."/>
        </authorList>
    </citation>
    <scope>NUCLEOTIDE SEQUENCE [LARGE SCALE GENOMIC DNA]</scope>
    <source>
        <strain evidence="2 3">Philippines</strain>
    </source>
</reference>
<dbReference type="Proteomes" id="UP000240883">
    <property type="component" value="Unassembled WGS sequence"/>
</dbReference>
<proteinExistence type="predicted"/>
<keyword evidence="1" id="KW-0472">Membrane</keyword>
<evidence type="ECO:0000313" key="2">
    <source>
        <dbReference type="EMBL" id="PSN61526.1"/>
    </source>
</evidence>
<keyword evidence="1" id="KW-1133">Transmembrane helix</keyword>
<sequence>MIDDMIERLATLLQQHTTRACATIGALPLSAAARPVRFLTFTPLLTIITGLIGVLRKTATFFKSMQAYIPPPSRLFSSDSQTVHSTIDLSRVFLLLCSMQNLFLFLLSFVNYYSFTAEWVN</sequence>
<name>A0A2T2N8F7_CORCC</name>
<accession>A0A2T2N8F7</accession>
<evidence type="ECO:0000256" key="1">
    <source>
        <dbReference type="SAM" id="Phobius"/>
    </source>
</evidence>
<dbReference type="AlphaFoldDB" id="A0A2T2N8F7"/>